<dbReference type="InterPro" id="IPR006976">
    <property type="entry name" value="VanZ-like"/>
</dbReference>
<dbReference type="EMBL" id="RPDH01000001">
    <property type="protein sequence ID" value="RPE13886.1"/>
    <property type="molecule type" value="Genomic_DNA"/>
</dbReference>
<name>A0A3N4Q197_9BACT</name>
<dbReference type="Pfam" id="PF04892">
    <property type="entry name" value="VanZ"/>
    <property type="match status" value="1"/>
</dbReference>
<dbReference type="NCBIfam" id="NF037970">
    <property type="entry name" value="vanZ_1"/>
    <property type="match status" value="1"/>
</dbReference>
<feature type="transmembrane region" description="Helical" evidence="1">
    <location>
        <begin position="79"/>
        <end position="96"/>
    </location>
</feature>
<dbReference type="AlphaFoldDB" id="A0A3N4Q197"/>
<protein>
    <recommendedName>
        <fullName evidence="2">VanZ-like domain-containing protein</fullName>
    </recommendedName>
</protein>
<feature type="transmembrane region" description="Helical" evidence="1">
    <location>
        <begin position="108"/>
        <end position="128"/>
    </location>
</feature>
<evidence type="ECO:0000259" key="2">
    <source>
        <dbReference type="Pfam" id="PF04892"/>
    </source>
</evidence>
<feature type="transmembrane region" description="Helical" evidence="1">
    <location>
        <begin position="50"/>
        <end position="67"/>
    </location>
</feature>
<keyword evidence="4" id="KW-1185">Reference proteome</keyword>
<comment type="caution">
    <text evidence="3">The sequence shown here is derived from an EMBL/GenBank/DDBJ whole genome shotgun (WGS) entry which is preliminary data.</text>
</comment>
<reference evidence="3 4" key="1">
    <citation type="submission" date="2018-11" db="EMBL/GenBank/DDBJ databases">
        <title>Chitinophaga lutea sp.nov., isolate from arsenic contaminated soil.</title>
        <authorList>
            <person name="Zong Y."/>
        </authorList>
    </citation>
    <scope>NUCLEOTIDE SEQUENCE [LARGE SCALE GENOMIC DNA]</scope>
    <source>
        <strain evidence="3 4">ZY74</strain>
    </source>
</reference>
<dbReference type="PANTHER" id="PTHR28008:SF1">
    <property type="entry name" value="DOMAIN PROTEIN, PUTATIVE (AFU_ORTHOLOGUE AFUA_3G10980)-RELATED"/>
    <property type="match status" value="1"/>
</dbReference>
<proteinExistence type="predicted"/>
<evidence type="ECO:0000313" key="4">
    <source>
        <dbReference type="Proteomes" id="UP000278351"/>
    </source>
</evidence>
<keyword evidence="1" id="KW-0812">Transmembrane</keyword>
<accession>A0A3N4Q197</accession>
<sequence>MNEANSNKMRMIRYYLPALGWIILILFLCTMPVPAVKPTSWLDLIHLDKIVHFFLFGGTVILLAYGYHRQRGRVSTSGLFYLALFVTLYGLAIEFIQKYFTANRSFEIWDVVADGAGALAGALIFGLIGRRFLK</sequence>
<keyword evidence="1" id="KW-1133">Transmembrane helix</keyword>
<feature type="transmembrane region" description="Helical" evidence="1">
    <location>
        <begin position="12"/>
        <end position="35"/>
    </location>
</feature>
<feature type="domain" description="VanZ-like" evidence="2">
    <location>
        <begin position="42"/>
        <end position="127"/>
    </location>
</feature>
<evidence type="ECO:0000313" key="3">
    <source>
        <dbReference type="EMBL" id="RPE13886.1"/>
    </source>
</evidence>
<evidence type="ECO:0000256" key="1">
    <source>
        <dbReference type="SAM" id="Phobius"/>
    </source>
</evidence>
<dbReference type="PANTHER" id="PTHR28008">
    <property type="entry name" value="DOMAIN PROTEIN, PUTATIVE (AFU_ORTHOLOGUE AFUA_3G10980)-RELATED"/>
    <property type="match status" value="1"/>
</dbReference>
<dbReference type="Proteomes" id="UP000278351">
    <property type="component" value="Unassembled WGS sequence"/>
</dbReference>
<gene>
    <name evidence="3" type="ORF">EGT74_10345</name>
</gene>
<organism evidence="3 4">
    <name type="scientific">Chitinophaga lutea</name>
    <dbReference type="NCBI Taxonomy" id="2488634"/>
    <lineage>
        <taxon>Bacteria</taxon>
        <taxon>Pseudomonadati</taxon>
        <taxon>Bacteroidota</taxon>
        <taxon>Chitinophagia</taxon>
        <taxon>Chitinophagales</taxon>
        <taxon>Chitinophagaceae</taxon>
        <taxon>Chitinophaga</taxon>
    </lineage>
</organism>
<keyword evidence="1" id="KW-0472">Membrane</keyword>